<reference evidence="4 5" key="1">
    <citation type="submission" date="2023-10" db="EMBL/GenBank/DDBJ databases">
        <title>Holzapfeliella saturejae sp. nov. isolated from Satureja montana flowers.</title>
        <authorList>
            <person name="Alcantara C."/>
            <person name="Zuniga M."/>
            <person name="Landete J.M."/>
            <person name="Monedero V."/>
        </authorList>
    </citation>
    <scope>NUCLEOTIDE SEQUENCE [LARGE SCALE GENOMIC DNA]</scope>
    <source>
        <strain evidence="4 5">He02</strain>
    </source>
</reference>
<gene>
    <name evidence="4" type="ORF">R4Y45_06650</name>
</gene>
<dbReference type="RefSeq" id="WP_339970396.1">
    <property type="nucleotide sequence ID" value="NZ_JAWMWG010000004.1"/>
</dbReference>
<keyword evidence="2" id="KW-1133">Transmembrane helix</keyword>
<dbReference type="InterPro" id="IPR031927">
    <property type="entry name" value="DUF4767"/>
</dbReference>
<keyword evidence="2" id="KW-0472">Membrane</keyword>
<keyword evidence="5" id="KW-1185">Reference proteome</keyword>
<evidence type="ECO:0000313" key="5">
    <source>
        <dbReference type="Proteomes" id="UP001377804"/>
    </source>
</evidence>
<evidence type="ECO:0000313" key="4">
    <source>
        <dbReference type="EMBL" id="MEJ6348896.1"/>
    </source>
</evidence>
<evidence type="ECO:0000259" key="3">
    <source>
        <dbReference type="Pfam" id="PF15983"/>
    </source>
</evidence>
<feature type="region of interest" description="Disordered" evidence="1">
    <location>
        <begin position="42"/>
        <end position="64"/>
    </location>
</feature>
<sequence>MKRKRERHNRSNIGVILIILVALIIVAIGGWPLFANSKHTSPMTNQSTVESSQITNASDAHSTSSVNTGFNAAKVEQMDNYMADFSSYMGQNYKRYYPQVLNQTKLNFYGFDITTELDQFNYYVDNTPVNFRLASPQETTYHNSDYNIVGVYSDVESAPFAGAHLYLLAIYNQKPQVLITMQNQGMPGNAMYFKHTENSNLATNFAKIYNN</sequence>
<feature type="domain" description="DUF4767" evidence="3">
    <location>
        <begin position="70"/>
        <end position="208"/>
    </location>
</feature>
<dbReference type="EMBL" id="JAWMWG010000004">
    <property type="protein sequence ID" value="MEJ6348896.1"/>
    <property type="molecule type" value="Genomic_DNA"/>
</dbReference>
<evidence type="ECO:0000256" key="1">
    <source>
        <dbReference type="SAM" id="MobiDB-lite"/>
    </source>
</evidence>
<accession>A0ABU8SHP5</accession>
<keyword evidence="2" id="KW-0812">Transmembrane</keyword>
<name>A0ABU8SHP5_9LACO</name>
<evidence type="ECO:0000256" key="2">
    <source>
        <dbReference type="SAM" id="Phobius"/>
    </source>
</evidence>
<proteinExistence type="predicted"/>
<comment type="caution">
    <text evidence="4">The sequence shown here is derived from an EMBL/GenBank/DDBJ whole genome shotgun (WGS) entry which is preliminary data.</text>
</comment>
<dbReference type="Proteomes" id="UP001377804">
    <property type="component" value="Unassembled WGS sequence"/>
</dbReference>
<protein>
    <submittedName>
        <fullName evidence="4">DUF4767 domain-containing protein</fullName>
    </submittedName>
</protein>
<organism evidence="4 5">
    <name type="scientific">Holzapfeliella saturejae</name>
    <dbReference type="NCBI Taxonomy" id="3082953"/>
    <lineage>
        <taxon>Bacteria</taxon>
        <taxon>Bacillati</taxon>
        <taxon>Bacillota</taxon>
        <taxon>Bacilli</taxon>
        <taxon>Lactobacillales</taxon>
        <taxon>Lactobacillaceae</taxon>
        <taxon>Holzapfeliella</taxon>
    </lineage>
</organism>
<dbReference type="Pfam" id="PF15983">
    <property type="entry name" value="DUF4767"/>
    <property type="match status" value="1"/>
</dbReference>
<feature type="transmembrane region" description="Helical" evidence="2">
    <location>
        <begin position="12"/>
        <end position="34"/>
    </location>
</feature>